<proteinExistence type="predicted"/>
<evidence type="ECO:0008006" key="4">
    <source>
        <dbReference type="Google" id="ProtNLM"/>
    </source>
</evidence>
<sequence precursor="true">MIRFLRLATISLVVLASANQARAAAITAFGLIDSIITIDRVVDGSGNAVSATGLVIQSDATNPFPPHFEDFSTGDGYSFSFADANGGTNPESLGSGDSITISNSIEFGLGGSGLSQTLAISSVSLFLSNETSNEVTANFLLAYSFELDLSPWTDPETFATAYGSLLILHGEDENVLFLEPSFEEPAGGSYSAINPMPTSFAITLAAGQETTLEMSSFLGGEASATAVPEPTTSFFLGSLCLVLGWGTRARKKQKTSLRFGRFDESEGRK</sequence>
<reference evidence="2 3" key="1">
    <citation type="submission" date="2019-02" db="EMBL/GenBank/DDBJ databases">
        <title>Deep-cultivation of Planctomycetes and their phenomic and genomic characterization uncovers novel biology.</title>
        <authorList>
            <person name="Wiegand S."/>
            <person name="Jogler M."/>
            <person name="Boedeker C."/>
            <person name="Pinto D."/>
            <person name="Vollmers J."/>
            <person name="Rivas-Marin E."/>
            <person name="Kohn T."/>
            <person name="Peeters S.H."/>
            <person name="Heuer A."/>
            <person name="Rast P."/>
            <person name="Oberbeckmann S."/>
            <person name="Bunk B."/>
            <person name="Jeske O."/>
            <person name="Meyerdierks A."/>
            <person name="Storesund J.E."/>
            <person name="Kallscheuer N."/>
            <person name="Luecker S."/>
            <person name="Lage O.M."/>
            <person name="Pohl T."/>
            <person name="Merkel B.J."/>
            <person name="Hornburger P."/>
            <person name="Mueller R.-W."/>
            <person name="Bruemmer F."/>
            <person name="Labrenz M."/>
            <person name="Spormann A.M."/>
            <person name="Op Den Camp H."/>
            <person name="Overmann J."/>
            <person name="Amann R."/>
            <person name="Jetten M.S.M."/>
            <person name="Mascher T."/>
            <person name="Medema M.H."/>
            <person name="Devos D.P."/>
            <person name="Kaster A.-K."/>
            <person name="Ovreas L."/>
            <person name="Rohde M."/>
            <person name="Galperin M.Y."/>
            <person name="Jogler C."/>
        </authorList>
    </citation>
    <scope>NUCLEOTIDE SEQUENCE [LARGE SCALE GENOMIC DNA]</scope>
    <source>
        <strain evidence="2 3">Q31b</strain>
    </source>
</reference>
<keyword evidence="1" id="KW-0732">Signal</keyword>
<protein>
    <recommendedName>
        <fullName evidence="4">PEP-CTERM protein-sorting domain-containing protein</fullName>
    </recommendedName>
</protein>
<dbReference type="Proteomes" id="UP000315471">
    <property type="component" value="Unassembled WGS sequence"/>
</dbReference>
<evidence type="ECO:0000313" key="3">
    <source>
        <dbReference type="Proteomes" id="UP000315471"/>
    </source>
</evidence>
<gene>
    <name evidence="2" type="ORF">Q31b_52210</name>
</gene>
<feature type="signal peptide" evidence="1">
    <location>
        <begin position="1"/>
        <end position="23"/>
    </location>
</feature>
<comment type="caution">
    <text evidence="2">The sequence shown here is derived from an EMBL/GenBank/DDBJ whole genome shotgun (WGS) entry which is preliminary data.</text>
</comment>
<feature type="chain" id="PRO_5022973952" description="PEP-CTERM protein-sorting domain-containing protein" evidence="1">
    <location>
        <begin position="24"/>
        <end position="269"/>
    </location>
</feature>
<dbReference type="OrthoDB" id="9988319at2"/>
<organism evidence="2 3">
    <name type="scientific">Novipirellula aureliae</name>
    <dbReference type="NCBI Taxonomy" id="2527966"/>
    <lineage>
        <taxon>Bacteria</taxon>
        <taxon>Pseudomonadati</taxon>
        <taxon>Planctomycetota</taxon>
        <taxon>Planctomycetia</taxon>
        <taxon>Pirellulales</taxon>
        <taxon>Pirellulaceae</taxon>
        <taxon>Novipirellula</taxon>
    </lineage>
</organism>
<keyword evidence="3" id="KW-1185">Reference proteome</keyword>
<dbReference type="AlphaFoldDB" id="A0A5C6DLI4"/>
<dbReference type="EMBL" id="SJPY01000009">
    <property type="protein sequence ID" value="TWU35786.1"/>
    <property type="molecule type" value="Genomic_DNA"/>
</dbReference>
<dbReference type="RefSeq" id="WP_146602299.1">
    <property type="nucleotide sequence ID" value="NZ_SJPY01000009.1"/>
</dbReference>
<evidence type="ECO:0000256" key="1">
    <source>
        <dbReference type="SAM" id="SignalP"/>
    </source>
</evidence>
<name>A0A5C6DLI4_9BACT</name>
<evidence type="ECO:0000313" key="2">
    <source>
        <dbReference type="EMBL" id="TWU35786.1"/>
    </source>
</evidence>
<accession>A0A5C6DLI4</accession>